<keyword evidence="2" id="KW-0812">Transmembrane</keyword>
<protein>
    <submittedName>
        <fullName evidence="3">Uncharacterized protein</fullName>
    </submittedName>
</protein>
<evidence type="ECO:0000256" key="1">
    <source>
        <dbReference type="SAM" id="MobiDB-lite"/>
    </source>
</evidence>
<feature type="compositionally biased region" description="Basic and acidic residues" evidence="1">
    <location>
        <begin position="61"/>
        <end position="73"/>
    </location>
</feature>
<feature type="compositionally biased region" description="Polar residues" evidence="1">
    <location>
        <begin position="32"/>
        <end position="42"/>
    </location>
</feature>
<dbReference type="Proteomes" id="UP000191518">
    <property type="component" value="Unassembled WGS sequence"/>
</dbReference>
<gene>
    <name evidence="3" type="ORF">PENVUL_c017G04089</name>
</gene>
<organism evidence="3 4">
    <name type="scientific">Penicillium vulpinum</name>
    <dbReference type="NCBI Taxonomy" id="29845"/>
    <lineage>
        <taxon>Eukaryota</taxon>
        <taxon>Fungi</taxon>
        <taxon>Dikarya</taxon>
        <taxon>Ascomycota</taxon>
        <taxon>Pezizomycotina</taxon>
        <taxon>Eurotiomycetes</taxon>
        <taxon>Eurotiomycetidae</taxon>
        <taxon>Eurotiales</taxon>
        <taxon>Aspergillaceae</taxon>
        <taxon>Penicillium</taxon>
    </lineage>
</organism>
<dbReference type="EMBL" id="MDYP01000017">
    <property type="protein sequence ID" value="OQE06543.1"/>
    <property type="molecule type" value="Genomic_DNA"/>
</dbReference>
<dbReference type="OrthoDB" id="4361335at2759"/>
<evidence type="ECO:0000313" key="4">
    <source>
        <dbReference type="Proteomes" id="UP000191518"/>
    </source>
</evidence>
<reference evidence="4" key="1">
    <citation type="journal article" date="2017" name="Nat. Microbiol.">
        <title>Global analysis of biosynthetic gene clusters reveals vast potential of secondary metabolite production in Penicillium species.</title>
        <authorList>
            <person name="Nielsen J.C."/>
            <person name="Grijseels S."/>
            <person name="Prigent S."/>
            <person name="Ji B."/>
            <person name="Dainat J."/>
            <person name="Nielsen K.F."/>
            <person name="Frisvad J.C."/>
            <person name="Workman M."/>
            <person name="Nielsen J."/>
        </authorList>
    </citation>
    <scope>NUCLEOTIDE SEQUENCE [LARGE SCALE GENOMIC DNA]</scope>
    <source>
        <strain evidence="4">IBT 29486</strain>
    </source>
</reference>
<name>A0A1V6RYN6_9EURO</name>
<feature type="compositionally biased region" description="Polar residues" evidence="1">
    <location>
        <begin position="1"/>
        <end position="17"/>
    </location>
</feature>
<accession>A0A1V6RYN6</accession>
<feature type="transmembrane region" description="Helical" evidence="2">
    <location>
        <begin position="110"/>
        <end position="133"/>
    </location>
</feature>
<feature type="region of interest" description="Disordered" evidence="1">
    <location>
        <begin position="1"/>
        <end position="101"/>
    </location>
</feature>
<keyword evidence="4" id="KW-1185">Reference proteome</keyword>
<sequence length="151" mass="16875">MEKSSLETQNPLRQNAPSPRCADTYKEFATSPRPTTENSMNEDCTLEVNDRDYSLELTQYADDKYPEHTDRQPEAGAGATDENQADARQDPEIQSVTGTVKRHRSRRPEWILFGSILGAIVLLVVIIVPSVIFGTRHSSPQFTPPANPYIA</sequence>
<keyword evidence="2" id="KW-0472">Membrane</keyword>
<evidence type="ECO:0000313" key="3">
    <source>
        <dbReference type="EMBL" id="OQE06543.1"/>
    </source>
</evidence>
<dbReference type="AlphaFoldDB" id="A0A1V6RYN6"/>
<comment type="caution">
    <text evidence="3">The sequence shown here is derived from an EMBL/GenBank/DDBJ whole genome shotgun (WGS) entry which is preliminary data.</text>
</comment>
<evidence type="ECO:0000256" key="2">
    <source>
        <dbReference type="SAM" id="Phobius"/>
    </source>
</evidence>
<keyword evidence="2" id="KW-1133">Transmembrane helix</keyword>
<proteinExistence type="predicted"/>